<dbReference type="Proteomes" id="UP001165740">
    <property type="component" value="Chromosome 18"/>
</dbReference>
<organism evidence="3 4">
    <name type="scientific">Biomphalaria glabrata</name>
    <name type="common">Bloodfluke planorb</name>
    <name type="synonym">Freshwater snail</name>
    <dbReference type="NCBI Taxonomy" id="6526"/>
    <lineage>
        <taxon>Eukaryota</taxon>
        <taxon>Metazoa</taxon>
        <taxon>Spiralia</taxon>
        <taxon>Lophotrochozoa</taxon>
        <taxon>Mollusca</taxon>
        <taxon>Gastropoda</taxon>
        <taxon>Heterobranchia</taxon>
        <taxon>Euthyneura</taxon>
        <taxon>Panpulmonata</taxon>
        <taxon>Hygrophila</taxon>
        <taxon>Lymnaeoidea</taxon>
        <taxon>Planorbidae</taxon>
        <taxon>Biomphalaria</taxon>
    </lineage>
</organism>
<dbReference type="OMA" id="NITIHWR"/>
<dbReference type="Pfam" id="PF24536">
    <property type="entry name" value="NXPE4_C"/>
    <property type="match status" value="1"/>
</dbReference>
<keyword evidence="1" id="KW-1133">Transmembrane helix</keyword>
<dbReference type="OrthoDB" id="6122107at2759"/>
<feature type="domain" description="NXPE C-terminal" evidence="2">
    <location>
        <begin position="445"/>
        <end position="653"/>
    </location>
</feature>
<gene>
    <name evidence="4" type="primary">LOC106063264</name>
</gene>
<feature type="transmembrane region" description="Helical" evidence="1">
    <location>
        <begin position="21"/>
        <end position="41"/>
    </location>
</feature>
<evidence type="ECO:0000313" key="4">
    <source>
        <dbReference type="RefSeq" id="XP_055872836.1"/>
    </source>
</evidence>
<keyword evidence="3" id="KW-1185">Reference proteome</keyword>
<dbReference type="PANTHER" id="PTHR16165">
    <property type="entry name" value="NXPE FAMILY MEMBER"/>
    <property type="match status" value="1"/>
</dbReference>
<evidence type="ECO:0000259" key="2">
    <source>
        <dbReference type="Pfam" id="PF24536"/>
    </source>
</evidence>
<dbReference type="InterPro" id="IPR057106">
    <property type="entry name" value="NXPE4_C"/>
</dbReference>
<evidence type="ECO:0000256" key="1">
    <source>
        <dbReference type="SAM" id="Phobius"/>
    </source>
</evidence>
<dbReference type="RefSeq" id="XP_055872836.1">
    <property type="nucleotide sequence ID" value="XM_056016861.1"/>
</dbReference>
<protein>
    <submittedName>
        <fullName evidence="4">NXPE family member 3-like isoform X1</fullName>
    </submittedName>
</protein>
<dbReference type="AlphaFoldDB" id="A0A9W2ZCZ1"/>
<proteinExistence type="predicted"/>
<keyword evidence="1" id="KW-0812">Transmembrane</keyword>
<name>A0A9W2ZCZ1_BIOGL</name>
<evidence type="ECO:0000313" key="3">
    <source>
        <dbReference type="Proteomes" id="UP001165740"/>
    </source>
</evidence>
<reference evidence="4" key="1">
    <citation type="submission" date="2025-08" db="UniProtKB">
        <authorList>
            <consortium name="RefSeq"/>
        </authorList>
    </citation>
    <scope>IDENTIFICATION</scope>
</reference>
<accession>A0A9W2ZCZ1</accession>
<dbReference type="PANTHER" id="PTHR16165:SF5">
    <property type="entry name" value="NXPE FAMILY MEMBER 3"/>
    <property type="match status" value="1"/>
</dbReference>
<keyword evidence="1" id="KW-0472">Membrane</keyword>
<dbReference type="GeneID" id="106063264"/>
<sequence length="670" mass="76872">MGLKLDNWYESYYLRLPWRRNLFLAFVVLTLLMTYAALRYINIADLRNPSLVYLTVLNQPVLYKERINTYHIQNIDKEATKEIDKTWVEVDKTWPSLQSTSITLGELQEKYNRCKSVSVRVNSECKLVHSNFSFVWKSHSKSAKTNVDDFNRMNLASSCCAYFYDELMRPAPSADLFSWEKDYLSSPYLQNLEDIAWANHSTISIESMKDGVYSLGSRIKLNIVLFNGRKEHRTLGGDKIEVWLVSKDLKAAIAADVTDNSDGTYTAVTLLPWSGSVKVNAAIAHHRELFRTMCYIQRVFKTTHSFVGNFISGTASEATPCSPFPSLPEYSQDEMCNFTAINGFPWFCGRPVKRDYLNCSHFVSVTKLNLPSYLPLTEAEEKLLNMTETQRPFLIPNNITIKVVPADASNAAKVLPPPQEKCNQRSLAMTFEERNSDGFFYKGKWRPLNCELPNVDLEFLLKCLSNTMMILVGDSNGRAQYTNIIKMVPCVEKIKMTSVAWHAPLRCENNTFNISIQFYPHKLPFYGSKEESLKNEVLYSEVTILDSIPNVGKYIVYIHNFLHMVPFHLSLSEHHLKLVRQAVKRVLARNPQVIIVYQSAHSAYDRTPMNKHKMGVFLLEMQKSLLKDLGERVMFVNTWPMTVAMANSEGHPQFSEMFTDLYFGSVCQRV</sequence>